<protein>
    <recommendedName>
        <fullName evidence="7">AAA family ATPase</fullName>
    </recommendedName>
</protein>
<dbReference type="InterPro" id="IPR027417">
    <property type="entry name" value="P-loop_NTPase"/>
</dbReference>
<gene>
    <name evidence="5" type="ORF">GR183_21225</name>
</gene>
<dbReference type="SUPFAM" id="SSF52540">
    <property type="entry name" value="P-loop containing nucleoside triphosphate hydrolases"/>
    <property type="match status" value="1"/>
</dbReference>
<dbReference type="GO" id="GO:0005886">
    <property type="term" value="C:plasma membrane"/>
    <property type="evidence" value="ECO:0007669"/>
    <property type="project" value="TreeGrafter"/>
</dbReference>
<name>A0A7X3LYH7_9HYPH</name>
<dbReference type="GO" id="GO:0004713">
    <property type="term" value="F:protein tyrosine kinase activity"/>
    <property type="evidence" value="ECO:0007669"/>
    <property type="project" value="TreeGrafter"/>
</dbReference>
<evidence type="ECO:0000313" key="5">
    <source>
        <dbReference type="EMBL" id="MXN67437.1"/>
    </source>
</evidence>
<evidence type="ECO:0008006" key="7">
    <source>
        <dbReference type="Google" id="ProtNLM"/>
    </source>
</evidence>
<evidence type="ECO:0000256" key="2">
    <source>
        <dbReference type="ARBA" id="ARBA00022840"/>
    </source>
</evidence>
<dbReference type="Gene3D" id="3.40.50.300">
    <property type="entry name" value="P-loop containing nucleotide triphosphate hydrolases"/>
    <property type="match status" value="1"/>
</dbReference>
<dbReference type="PANTHER" id="PTHR32309">
    <property type="entry name" value="TYROSINE-PROTEIN KINASE"/>
    <property type="match status" value="1"/>
</dbReference>
<keyword evidence="4" id="KW-1133">Transmembrane helix</keyword>
<reference evidence="5 6" key="1">
    <citation type="submission" date="2019-12" db="EMBL/GenBank/DDBJ databases">
        <authorList>
            <person name="Li M."/>
        </authorList>
    </citation>
    <scope>NUCLEOTIDE SEQUENCE [LARGE SCALE GENOMIC DNA]</scope>
    <source>
        <strain evidence="5 6">GBMRC 2046</strain>
    </source>
</reference>
<keyword evidence="6" id="KW-1185">Reference proteome</keyword>
<dbReference type="EMBL" id="WUMV01000010">
    <property type="protein sequence ID" value="MXN67437.1"/>
    <property type="molecule type" value="Genomic_DNA"/>
</dbReference>
<dbReference type="InterPro" id="IPR050445">
    <property type="entry name" value="Bact_polysacc_biosynth/exp"/>
</dbReference>
<keyword evidence="4" id="KW-0812">Transmembrane</keyword>
<comment type="caution">
    <text evidence="5">The sequence shown here is derived from an EMBL/GenBank/DDBJ whole genome shotgun (WGS) entry which is preliminary data.</text>
</comment>
<keyword evidence="4" id="KW-0472">Membrane</keyword>
<sequence length="764" mass="84434">MLEKITASQKGYPSGFDADEVVKHLPASSSVMGIREILSIIRRRFALFVCIGLVSTISLILMVSLMKDIYTASATFVLERDEAGMLEAVTQIQSETLDLVAIETEMDIVSSRIFAGKVVDEMNLVNDPWFNTYLPSDESEEPSFFAKNIESLRAWLEKNFGIFPEEAVAPLPDIAEQRDRTISRLLANLGVSRNGQTLAVTVRTDAPNAVLAANLANTIARIYVDLSRENTRKAMSDAVGFLRERANKIAKRLAENERTIATIIQEHQLSPDSRDDVVRQRIDGLNAQLTTARVELAGVKARKEQAQLIMEGNKDLETSAVESSLLGTLRAEQARLLRERAQYSTNFGSNHPEVIKTNAELESVGEMITDEMRRINDELSVDERIVEDRVRRLEAQITGWQETVHNRSFAEIRMRELEREVKADQKLHDLVLARIGSLDPFAELARASARVVSYAEVPRAPSYPQKKQIIAGGVIGVMTLSMILAILMEASDTRIRSVRQIVSATQLPVMAVVPKASQSFLPRKRALITKYLTNHRTLFAEAMRSIYFAFRAQAPLNSSKVMFTAPLPGCGTTSTALGFSICAARDGISTIYVNLDPRVFDLSKFGPAVSKDEAQSQETKTGQGTLKDCVGAIQIMKNVPGLDLLAASGLLRRDGFNGPFQTREVNDLLNQLAAKYDLIVVDCAPVLIVEDSSLLATFVDAVILVTQFGRTKEQDLNGAVDRLRINHAPLIGTVLNQVDPRAQTVKEPLGAISYPHEAKGYFTM</sequence>
<proteinExistence type="predicted"/>
<feature type="transmembrane region" description="Helical" evidence="4">
    <location>
        <begin position="45"/>
        <end position="66"/>
    </location>
</feature>
<dbReference type="InterPro" id="IPR005702">
    <property type="entry name" value="Wzc-like_C"/>
</dbReference>
<accession>A0A7X3LYH7</accession>
<dbReference type="Proteomes" id="UP000433101">
    <property type="component" value="Unassembled WGS sequence"/>
</dbReference>
<evidence type="ECO:0000256" key="4">
    <source>
        <dbReference type="SAM" id="Phobius"/>
    </source>
</evidence>
<keyword evidence="2" id="KW-0067">ATP-binding</keyword>
<feature type="coiled-coil region" evidence="3">
    <location>
        <begin position="376"/>
        <end position="427"/>
    </location>
</feature>
<dbReference type="PANTHER" id="PTHR32309:SF13">
    <property type="entry name" value="FERRIC ENTEROBACTIN TRANSPORT PROTEIN FEPE"/>
    <property type="match status" value="1"/>
</dbReference>
<organism evidence="5 6">
    <name type="scientific">Stappia sediminis</name>
    <dbReference type="NCBI Taxonomy" id="2692190"/>
    <lineage>
        <taxon>Bacteria</taxon>
        <taxon>Pseudomonadati</taxon>
        <taxon>Pseudomonadota</taxon>
        <taxon>Alphaproteobacteria</taxon>
        <taxon>Hyphomicrobiales</taxon>
        <taxon>Stappiaceae</taxon>
        <taxon>Stappia</taxon>
    </lineage>
</organism>
<dbReference type="AlphaFoldDB" id="A0A7X3LYH7"/>
<dbReference type="CDD" id="cd05387">
    <property type="entry name" value="BY-kinase"/>
    <property type="match status" value="1"/>
</dbReference>
<evidence type="ECO:0000313" key="6">
    <source>
        <dbReference type="Proteomes" id="UP000433101"/>
    </source>
</evidence>
<keyword evidence="1" id="KW-0547">Nucleotide-binding</keyword>
<evidence type="ECO:0000256" key="1">
    <source>
        <dbReference type="ARBA" id="ARBA00022741"/>
    </source>
</evidence>
<evidence type="ECO:0000256" key="3">
    <source>
        <dbReference type="SAM" id="Coils"/>
    </source>
</evidence>
<dbReference type="RefSeq" id="WP_160777672.1">
    <property type="nucleotide sequence ID" value="NZ_WUMV01000010.1"/>
</dbReference>
<keyword evidence="3" id="KW-0175">Coiled coil</keyword>